<protein>
    <submittedName>
        <fullName evidence="1">Uncharacterized protein</fullName>
    </submittedName>
</protein>
<sequence>MISEKMPASARLVMAVCCPTLLESAAGLYRYGVVSGRMSMCGSSIGVEASSDVTTVSQATVSRIASSDSKGAAIVVSSYLAAMSAAASSEPPSPPSTKKVCGPHEVEAKLEPAAKDFMASSALLACELGAVTTRVDAIVATGFLGTSRSSTLCLPGPLLYVFTGLGYPSLISGFMSCSISEFVEPAERFPAARCWAFFRLSSYHG</sequence>
<organism evidence="1">
    <name type="scientific">Ixodes ricinus</name>
    <name type="common">Common tick</name>
    <name type="synonym">Acarus ricinus</name>
    <dbReference type="NCBI Taxonomy" id="34613"/>
    <lineage>
        <taxon>Eukaryota</taxon>
        <taxon>Metazoa</taxon>
        <taxon>Ecdysozoa</taxon>
        <taxon>Arthropoda</taxon>
        <taxon>Chelicerata</taxon>
        <taxon>Arachnida</taxon>
        <taxon>Acari</taxon>
        <taxon>Parasitiformes</taxon>
        <taxon>Ixodida</taxon>
        <taxon>Ixodoidea</taxon>
        <taxon>Ixodidae</taxon>
        <taxon>Ixodinae</taxon>
        <taxon>Ixodes</taxon>
    </lineage>
</organism>
<evidence type="ECO:0000313" key="1">
    <source>
        <dbReference type="EMBL" id="MXU96110.1"/>
    </source>
</evidence>
<reference evidence="1" key="1">
    <citation type="submission" date="2019-12" db="EMBL/GenBank/DDBJ databases">
        <title>An insight into the sialome of adult female Ixodes ricinus ticks feeding for 6 days.</title>
        <authorList>
            <person name="Perner J."/>
            <person name="Ribeiro J.M.C."/>
        </authorList>
    </citation>
    <scope>NUCLEOTIDE SEQUENCE</scope>
    <source>
        <strain evidence="1">Semi-engorged</strain>
        <tissue evidence="1">Salivary glands</tissue>
    </source>
</reference>
<name>A0A6B0V1G6_IXORI</name>
<accession>A0A6B0V1G6</accession>
<proteinExistence type="predicted"/>
<dbReference type="AlphaFoldDB" id="A0A6B0V1G6"/>
<dbReference type="EMBL" id="GIFC01014027">
    <property type="protein sequence ID" value="MXU96110.1"/>
    <property type="molecule type" value="Transcribed_RNA"/>
</dbReference>